<evidence type="ECO:0000313" key="1">
    <source>
        <dbReference type="EMBL" id="SDB85017.1"/>
    </source>
</evidence>
<dbReference type="NCBIfam" id="NF038105">
    <property type="entry name" value="acin_NF038105"/>
    <property type="match status" value="1"/>
</dbReference>
<dbReference type="EMBL" id="FMYL01000002">
    <property type="protein sequence ID" value="SDB85017.1"/>
    <property type="molecule type" value="Genomic_DNA"/>
</dbReference>
<accession>A0A1G6GSP4</accession>
<proteinExistence type="predicted"/>
<evidence type="ECO:0000313" key="2">
    <source>
        <dbReference type="Proteomes" id="UP000242501"/>
    </source>
</evidence>
<sequence>MKLNGVKVSNDDYACLFYECLQFAKNVLCLLYNKFARKVAQMTTKKFDEMPTSTESIDINEISEELSKQAWADYEIKPEYKRYNKHDLIESLQSCENMTVAILDTKKVLCKKSTFK</sequence>
<dbReference type="STRING" id="1219383.SAMN05421733_102157"/>
<organism evidence="1 2">
    <name type="scientific">Acinetobacter boissieri</name>
    <dbReference type="NCBI Taxonomy" id="1219383"/>
    <lineage>
        <taxon>Bacteria</taxon>
        <taxon>Pseudomonadati</taxon>
        <taxon>Pseudomonadota</taxon>
        <taxon>Gammaproteobacteria</taxon>
        <taxon>Moraxellales</taxon>
        <taxon>Moraxellaceae</taxon>
        <taxon>Acinetobacter</taxon>
    </lineage>
</organism>
<dbReference type="InterPro" id="IPR049846">
    <property type="entry name" value="NF038105-like"/>
</dbReference>
<dbReference type="AlphaFoldDB" id="A0A1G6GSP4"/>
<name>A0A1G6GSP4_9GAMM</name>
<reference evidence="2" key="1">
    <citation type="submission" date="2016-09" db="EMBL/GenBank/DDBJ databases">
        <authorList>
            <person name="Varghese N."/>
            <person name="Submissions S."/>
        </authorList>
    </citation>
    <scope>NUCLEOTIDE SEQUENCE [LARGE SCALE GENOMIC DNA]</scope>
    <source>
        <strain evidence="2">ANC 4422</strain>
    </source>
</reference>
<keyword evidence="2" id="KW-1185">Reference proteome</keyword>
<dbReference type="Proteomes" id="UP000242501">
    <property type="component" value="Unassembled WGS sequence"/>
</dbReference>
<protein>
    <submittedName>
        <fullName evidence="1">Uncharacterized protein</fullName>
    </submittedName>
</protein>
<gene>
    <name evidence="1" type="ORF">SAMN05421733_102157</name>
</gene>